<name>A0A848KAW4_9NOCA</name>
<sequence>MSAATRRRGRPTQHYTTAGAVFVTMIVAVAIFVGAQFRGAFVTSVEVALLTPRSGLILEPGARVKLLDVQVGRVGKVEEKDGYAVIELDLFPEQAGAIPANVAASIDSTTVFGSKYVNLTLPEQPVTEAISGGDTIDTRAITPELNTLFERLTTVLKAVSPEDLNATLTAISDAFRNRGKQFGHTLDQANSYLNSLRPSLDNLQRDLVATGDVANLYADVAPSVLASVDALTTTGSTVVEKVDDLDRFFVAAAGFGTTGHDLLGQNEQSIELLMRQLRPTTELLEEYSSEFACFFQGLDNARADVEKVIGGTVPGFNISATVLAGDMPYRFPRDLPKVGASGGPRCGELPSLNIANGPAHYLVTDTGVNPYAQTDRPAQLNVLDFMLFGVPGGMR</sequence>
<dbReference type="GO" id="GO:0005576">
    <property type="term" value="C:extracellular region"/>
    <property type="evidence" value="ECO:0007669"/>
    <property type="project" value="TreeGrafter"/>
</dbReference>
<keyword evidence="5" id="KW-1185">Reference proteome</keyword>
<evidence type="ECO:0000256" key="1">
    <source>
        <dbReference type="SAM" id="Phobius"/>
    </source>
</evidence>
<keyword evidence="1" id="KW-1133">Transmembrane helix</keyword>
<accession>A0A848KAW4</accession>
<dbReference type="NCBIfam" id="TIGR00996">
    <property type="entry name" value="Mtu_fam_mce"/>
    <property type="match status" value="1"/>
</dbReference>
<dbReference type="AlphaFoldDB" id="A0A848KAW4"/>
<reference evidence="4 5" key="2">
    <citation type="submission" date="2020-06" db="EMBL/GenBank/DDBJ databases">
        <title>Antribacter stalactiti gen. nov., sp. nov., a new member of the family Nacardiaceae isolated from a cave.</title>
        <authorList>
            <person name="Kim I.S."/>
        </authorList>
    </citation>
    <scope>NUCLEOTIDE SEQUENCE [LARGE SCALE GENOMIC DNA]</scope>
    <source>
        <strain evidence="4 5">YC2-7</strain>
    </source>
</reference>
<dbReference type="RefSeq" id="WP_169584520.1">
    <property type="nucleotide sequence ID" value="NZ_VCQU01000001.1"/>
</dbReference>
<dbReference type="EMBL" id="VCQU01000001">
    <property type="protein sequence ID" value="NMN93832.1"/>
    <property type="molecule type" value="Genomic_DNA"/>
</dbReference>
<dbReference type="PANTHER" id="PTHR33371">
    <property type="entry name" value="INTERMEMBRANE PHOSPHOLIPID TRANSPORT SYSTEM BINDING PROTEIN MLAD-RELATED"/>
    <property type="match status" value="1"/>
</dbReference>
<feature type="domain" description="Mce/MlaD" evidence="2">
    <location>
        <begin position="45"/>
        <end position="120"/>
    </location>
</feature>
<keyword evidence="1" id="KW-0472">Membrane</keyword>
<evidence type="ECO:0000259" key="3">
    <source>
        <dbReference type="Pfam" id="PF11887"/>
    </source>
</evidence>
<organism evidence="4 5">
    <name type="scientific">Antrihabitans stalactiti</name>
    <dbReference type="NCBI Taxonomy" id="2584121"/>
    <lineage>
        <taxon>Bacteria</taxon>
        <taxon>Bacillati</taxon>
        <taxon>Actinomycetota</taxon>
        <taxon>Actinomycetes</taxon>
        <taxon>Mycobacteriales</taxon>
        <taxon>Nocardiaceae</taxon>
        <taxon>Antrihabitans</taxon>
    </lineage>
</organism>
<dbReference type="GO" id="GO:0051701">
    <property type="term" value="P:biological process involved in interaction with host"/>
    <property type="evidence" value="ECO:0007669"/>
    <property type="project" value="TreeGrafter"/>
</dbReference>
<proteinExistence type="predicted"/>
<dbReference type="Pfam" id="PF11887">
    <property type="entry name" value="Mce4_CUP1"/>
    <property type="match status" value="1"/>
</dbReference>
<evidence type="ECO:0000313" key="4">
    <source>
        <dbReference type="EMBL" id="NMN93832.1"/>
    </source>
</evidence>
<reference evidence="4 5" key="1">
    <citation type="submission" date="2019-05" db="EMBL/GenBank/DDBJ databases">
        <authorList>
            <person name="Lee S.D."/>
        </authorList>
    </citation>
    <scope>NUCLEOTIDE SEQUENCE [LARGE SCALE GENOMIC DNA]</scope>
    <source>
        <strain evidence="4 5">YC2-7</strain>
    </source>
</reference>
<feature type="transmembrane region" description="Helical" evidence="1">
    <location>
        <begin position="15"/>
        <end position="35"/>
    </location>
</feature>
<comment type="caution">
    <text evidence="4">The sequence shown here is derived from an EMBL/GenBank/DDBJ whole genome shotgun (WGS) entry which is preliminary data.</text>
</comment>
<dbReference type="Pfam" id="PF02470">
    <property type="entry name" value="MlaD"/>
    <property type="match status" value="1"/>
</dbReference>
<keyword evidence="1" id="KW-0812">Transmembrane</keyword>
<evidence type="ECO:0000313" key="5">
    <source>
        <dbReference type="Proteomes" id="UP000535543"/>
    </source>
</evidence>
<feature type="domain" description="Mammalian cell entry C-terminal" evidence="3">
    <location>
        <begin position="128"/>
        <end position="344"/>
    </location>
</feature>
<dbReference type="PANTHER" id="PTHR33371:SF19">
    <property type="entry name" value="MCE-FAMILY PROTEIN MCE4A"/>
    <property type="match status" value="1"/>
</dbReference>
<dbReference type="InterPro" id="IPR024516">
    <property type="entry name" value="Mce_C"/>
</dbReference>
<protein>
    <submittedName>
        <fullName evidence="4">MCE family protein</fullName>
    </submittedName>
</protein>
<dbReference type="InterPro" id="IPR003399">
    <property type="entry name" value="Mce/MlaD"/>
</dbReference>
<evidence type="ECO:0000259" key="2">
    <source>
        <dbReference type="Pfam" id="PF02470"/>
    </source>
</evidence>
<dbReference type="InterPro" id="IPR052336">
    <property type="entry name" value="MlaD_Phospholipid_Transporter"/>
</dbReference>
<gene>
    <name evidence="4" type="ORF">FGL95_02100</name>
</gene>
<dbReference type="Proteomes" id="UP000535543">
    <property type="component" value="Unassembled WGS sequence"/>
</dbReference>
<dbReference type="InterPro" id="IPR005693">
    <property type="entry name" value="Mce"/>
</dbReference>